<proteinExistence type="predicted"/>
<dbReference type="Proteomes" id="UP000245048">
    <property type="component" value="Unassembled WGS sequence"/>
</dbReference>
<sequence>MHRPSGFRQVHLVHWVPGIAAQYSNPPVIHRAEYDLVQRRAVGHAAFRHLRRHQAQGHRLQADRSTRCRCCSKTFGGPVLHLQVQAHLLQHGREALRLPVLLRLPYKACFRQCRLLPYLPPPHAFLEGVAGLLGQFLEPAQQRQRAVLDRRTAEVPLHIGPGRIQRRLARQLRRVHRPAVLDLPRLGAQAADDVAGDAMPAGADMRGVEGDAAAARRHGQDVLVAGDPLRGVDRQHVAIAQPDLPTAPVPEAVPGYKTFLAVPRR</sequence>
<organism evidence="1 2">
    <name type="scientific">Teichococcus aestuarii</name>
    <dbReference type="NCBI Taxonomy" id="568898"/>
    <lineage>
        <taxon>Bacteria</taxon>
        <taxon>Pseudomonadati</taxon>
        <taxon>Pseudomonadota</taxon>
        <taxon>Alphaproteobacteria</taxon>
        <taxon>Acetobacterales</taxon>
        <taxon>Roseomonadaceae</taxon>
        <taxon>Roseomonas</taxon>
    </lineage>
</organism>
<evidence type="ECO:0000313" key="1">
    <source>
        <dbReference type="EMBL" id="PWC26739.1"/>
    </source>
</evidence>
<reference evidence="2" key="1">
    <citation type="submission" date="2017-10" db="EMBL/GenBank/DDBJ databases">
        <authorList>
            <person name="Toshchakov S.V."/>
            <person name="Goeva M.A."/>
        </authorList>
    </citation>
    <scope>NUCLEOTIDE SEQUENCE [LARGE SCALE GENOMIC DNA]</scope>
    <source>
        <strain evidence="2">JR1/69-1-13</strain>
    </source>
</reference>
<comment type="caution">
    <text evidence="1">The sequence shown here is derived from an EMBL/GenBank/DDBJ whole genome shotgun (WGS) entry which is preliminary data.</text>
</comment>
<dbReference type="AlphaFoldDB" id="A0A2U1UYJ9"/>
<accession>A0A2U1UYJ9</accession>
<keyword evidence="2" id="KW-1185">Reference proteome</keyword>
<dbReference type="EMBL" id="PDOA01000025">
    <property type="protein sequence ID" value="PWC26739.1"/>
    <property type="molecule type" value="Genomic_DNA"/>
</dbReference>
<name>A0A2U1UYJ9_9PROT</name>
<protein>
    <submittedName>
        <fullName evidence="1">Uncharacterized protein</fullName>
    </submittedName>
</protein>
<evidence type="ECO:0000313" key="2">
    <source>
        <dbReference type="Proteomes" id="UP000245048"/>
    </source>
</evidence>
<gene>
    <name evidence="1" type="ORF">CR165_21425</name>
</gene>